<comment type="subcellular location">
    <subcellularLocation>
        <location evidence="1">Membrane</location>
    </subcellularLocation>
</comment>
<evidence type="ECO:0000256" key="4">
    <source>
        <dbReference type="PROSITE-ProRule" id="PRU00284"/>
    </source>
</evidence>
<dbReference type="InterPro" id="IPR003660">
    <property type="entry name" value="HAMP_dom"/>
</dbReference>
<dbReference type="Pfam" id="PF00672">
    <property type="entry name" value="HAMP"/>
    <property type="match status" value="1"/>
</dbReference>
<feature type="domain" description="HAMP" evidence="7">
    <location>
        <begin position="213"/>
        <end position="265"/>
    </location>
</feature>
<dbReference type="RefSeq" id="WP_071361716.1">
    <property type="nucleotide sequence ID" value="NZ_JRYB01000001.1"/>
</dbReference>
<keyword evidence="2" id="KW-0488">Methylation</keyword>
<dbReference type="SMART" id="SM00283">
    <property type="entry name" value="MA"/>
    <property type="match status" value="1"/>
</dbReference>
<evidence type="ECO:0000256" key="1">
    <source>
        <dbReference type="ARBA" id="ARBA00004370"/>
    </source>
</evidence>
<dbReference type="InterPro" id="IPR051310">
    <property type="entry name" value="MCP_chemotaxis"/>
</dbReference>
<dbReference type="PANTHER" id="PTHR43531">
    <property type="entry name" value="PROTEIN ICFG"/>
    <property type="match status" value="1"/>
</dbReference>
<dbReference type="GO" id="GO:0004888">
    <property type="term" value="F:transmembrane signaling receptor activity"/>
    <property type="evidence" value="ECO:0007669"/>
    <property type="project" value="TreeGrafter"/>
</dbReference>
<protein>
    <submittedName>
        <fullName evidence="8">Methyl-accepting chemotaxis (MCP) signaling domain protein</fullName>
    </submittedName>
</protein>
<dbReference type="CDD" id="cd11386">
    <property type="entry name" value="MCP_signal"/>
    <property type="match status" value="1"/>
</dbReference>
<dbReference type="GO" id="GO:0006935">
    <property type="term" value="P:chemotaxis"/>
    <property type="evidence" value="ECO:0007669"/>
    <property type="project" value="TreeGrafter"/>
</dbReference>
<keyword evidence="5" id="KW-1133">Transmembrane helix</keyword>
<gene>
    <name evidence="8" type="ORF">LO55_2564</name>
</gene>
<sequence>MKISDLKIGIRLGGAFAAVLALVAVMLVSALWQLSRIAEAKTVMADAALSVNLAQQWLRGIEGNAVRTRAKAASADPAEDAHYDAEMKKTSAGVSVTQKRLEAMVDTGQGKALMDAVASQRSRYTGLRDEGFKRKAALGAGHPEVQAFFRDKVMPEVDKYVAAVQAVVAFEESLSAEAQANIDALNASARQVLTALGVGALAIGAVFGWLLTRSITVPLGHAVGLARQVAAGDLTARIDVASRDEVGQLLAALKTMNASLLETVSAVRAGTETIVTASQQIATGNLDLSSRTEEQASSLEETASSMEELTGTVRQNADNARQANVLARNASRIAAHGGDVVSQVVATMASINASSKKIGDIIAVIDGIAFQTNILALNAAVEAARAGEQGRGFAVVASEVRNLAQRSAGAAKEIRGLITDSVAKVDAGGRLVDEAGTTMQEIVEGITRVTDIMSEIASASAEQTVGIEQVNEAITQMDGVTQQNAALVEEAAAAAASLEDQAATLARLVSVFKIGDDERHAVSSLRAPAAGHGFVAGPKARRSAAAAMEDEVPAG</sequence>
<evidence type="ECO:0000256" key="2">
    <source>
        <dbReference type="ARBA" id="ARBA00022481"/>
    </source>
</evidence>
<dbReference type="GO" id="GO:0005886">
    <property type="term" value="C:plasma membrane"/>
    <property type="evidence" value="ECO:0007669"/>
    <property type="project" value="TreeGrafter"/>
</dbReference>
<dbReference type="CDD" id="cd19411">
    <property type="entry name" value="MCP2201-like_sensor"/>
    <property type="match status" value="1"/>
</dbReference>
<evidence type="ECO:0000256" key="3">
    <source>
        <dbReference type="ARBA" id="ARBA00029447"/>
    </source>
</evidence>
<dbReference type="Proteomes" id="UP000180246">
    <property type="component" value="Unassembled WGS sequence"/>
</dbReference>
<dbReference type="PROSITE" id="PS50111">
    <property type="entry name" value="CHEMOTAXIS_TRANSDUC_2"/>
    <property type="match status" value="1"/>
</dbReference>
<dbReference type="EMBL" id="JRYB01000001">
    <property type="protein sequence ID" value="OIJ41564.1"/>
    <property type="molecule type" value="Genomic_DNA"/>
</dbReference>
<evidence type="ECO:0000259" key="7">
    <source>
        <dbReference type="PROSITE" id="PS50885"/>
    </source>
</evidence>
<dbReference type="FunFam" id="1.10.287.950:FF:000001">
    <property type="entry name" value="Methyl-accepting chemotaxis sensory transducer"/>
    <property type="match status" value="1"/>
</dbReference>
<dbReference type="CDD" id="cd06225">
    <property type="entry name" value="HAMP"/>
    <property type="match status" value="1"/>
</dbReference>
<keyword evidence="4" id="KW-0807">Transducer</keyword>
<evidence type="ECO:0000313" key="9">
    <source>
        <dbReference type="Proteomes" id="UP000180246"/>
    </source>
</evidence>
<feature type="transmembrane region" description="Helical" evidence="5">
    <location>
        <begin position="12"/>
        <end position="34"/>
    </location>
</feature>
<comment type="caution">
    <text evidence="8">The sequence shown here is derived from an EMBL/GenBank/DDBJ whole genome shotgun (WGS) entry which is preliminary data.</text>
</comment>
<reference evidence="8 9" key="1">
    <citation type="submission" date="2014-10" db="EMBL/GenBank/DDBJ databases">
        <authorList>
            <person name="Seo M.-J."/>
            <person name="Seok Y.J."/>
            <person name="Cha I.-T."/>
        </authorList>
    </citation>
    <scope>NUCLEOTIDE SEQUENCE [LARGE SCALE GENOMIC DNA]</scope>
    <source>
        <strain evidence="8 9">NEU</strain>
    </source>
</reference>
<name>A0A1S2NA77_9BURK</name>
<dbReference type="InterPro" id="IPR004089">
    <property type="entry name" value="MCPsignal_dom"/>
</dbReference>
<accession>A0A1S2NA77</accession>
<dbReference type="GO" id="GO:0007165">
    <property type="term" value="P:signal transduction"/>
    <property type="evidence" value="ECO:0007669"/>
    <property type="project" value="UniProtKB-KW"/>
</dbReference>
<dbReference type="PROSITE" id="PS50885">
    <property type="entry name" value="HAMP"/>
    <property type="match status" value="1"/>
</dbReference>
<dbReference type="AlphaFoldDB" id="A0A1S2NA77"/>
<keyword evidence="5" id="KW-0812">Transmembrane</keyword>
<feature type="transmembrane region" description="Helical" evidence="5">
    <location>
        <begin position="192"/>
        <end position="211"/>
    </location>
</feature>
<dbReference type="Gene3D" id="6.10.340.10">
    <property type="match status" value="1"/>
</dbReference>
<dbReference type="PANTHER" id="PTHR43531:SF14">
    <property type="entry name" value="METHYL-ACCEPTING CHEMOTAXIS PROTEIN I-RELATED"/>
    <property type="match status" value="1"/>
</dbReference>
<evidence type="ECO:0000313" key="8">
    <source>
        <dbReference type="EMBL" id="OIJ41564.1"/>
    </source>
</evidence>
<dbReference type="Gene3D" id="1.10.287.950">
    <property type="entry name" value="Methyl-accepting chemotaxis protein"/>
    <property type="match status" value="1"/>
</dbReference>
<proteinExistence type="inferred from homology"/>
<dbReference type="SUPFAM" id="SSF58104">
    <property type="entry name" value="Methyl-accepting chemotaxis protein (MCP) signaling domain"/>
    <property type="match status" value="1"/>
</dbReference>
<organism evidence="8 9">
    <name type="scientific">Massilia timonae</name>
    <dbReference type="NCBI Taxonomy" id="47229"/>
    <lineage>
        <taxon>Bacteria</taxon>
        <taxon>Pseudomonadati</taxon>
        <taxon>Pseudomonadota</taxon>
        <taxon>Betaproteobacteria</taxon>
        <taxon>Burkholderiales</taxon>
        <taxon>Oxalobacteraceae</taxon>
        <taxon>Telluria group</taxon>
        <taxon>Massilia</taxon>
    </lineage>
</organism>
<dbReference type="Pfam" id="PF12729">
    <property type="entry name" value="4HB_MCP_1"/>
    <property type="match status" value="1"/>
</dbReference>
<keyword evidence="5" id="KW-0472">Membrane</keyword>
<dbReference type="SMART" id="SM00304">
    <property type="entry name" value="HAMP"/>
    <property type="match status" value="1"/>
</dbReference>
<dbReference type="InterPro" id="IPR047347">
    <property type="entry name" value="YvaQ-like_sensor"/>
</dbReference>
<dbReference type="Pfam" id="PF00015">
    <property type="entry name" value="MCPsignal"/>
    <property type="match status" value="1"/>
</dbReference>
<comment type="similarity">
    <text evidence="3">Belongs to the methyl-accepting chemotaxis (MCP) protein family.</text>
</comment>
<dbReference type="InterPro" id="IPR024478">
    <property type="entry name" value="HlyB_4HB_MCP"/>
</dbReference>
<evidence type="ECO:0000259" key="6">
    <source>
        <dbReference type="PROSITE" id="PS50111"/>
    </source>
</evidence>
<feature type="domain" description="Methyl-accepting transducer" evidence="6">
    <location>
        <begin position="270"/>
        <end position="499"/>
    </location>
</feature>
<evidence type="ECO:0000256" key="5">
    <source>
        <dbReference type="SAM" id="Phobius"/>
    </source>
</evidence>